<accession>A0ABD1YT72</accession>
<organism evidence="16 17">
    <name type="scientific">Riccia fluitans</name>
    <dbReference type="NCBI Taxonomy" id="41844"/>
    <lineage>
        <taxon>Eukaryota</taxon>
        <taxon>Viridiplantae</taxon>
        <taxon>Streptophyta</taxon>
        <taxon>Embryophyta</taxon>
        <taxon>Marchantiophyta</taxon>
        <taxon>Marchantiopsida</taxon>
        <taxon>Marchantiidae</taxon>
        <taxon>Marchantiales</taxon>
        <taxon>Ricciaceae</taxon>
        <taxon>Riccia</taxon>
    </lineage>
</organism>
<comment type="catalytic activity">
    <reaction evidence="14">
        <text>choline + 2 reduced [2Fe-2S]-[ferredoxin] + O2 + 2 H(+) = betaine aldehyde hydrate + 2 oxidized [2Fe-2S]-[ferredoxin] + H2O</text>
        <dbReference type="Rhea" id="RHEA:17769"/>
        <dbReference type="Rhea" id="RHEA-COMP:10000"/>
        <dbReference type="Rhea" id="RHEA-COMP:10001"/>
        <dbReference type="ChEBI" id="CHEBI:15354"/>
        <dbReference type="ChEBI" id="CHEBI:15377"/>
        <dbReference type="ChEBI" id="CHEBI:15378"/>
        <dbReference type="ChEBI" id="CHEBI:15379"/>
        <dbReference type="ChEBI" id="CHEBI:15870"/>
        <dbReference type="ChEBI" id="CHEBI:33737"/>
        <dbReference type="ChEBI" id="CHEBI:33738"/>
        <dbReference type="EC" id="1.14.15.7"/>
    </reaction>
</comment>
<comment type="pathway">
    <text evidence="3">Amine and polyamine biosynthesis; betaine biosynthesis via choline pathway; betaine aldehyde from choline (monooxygenase route): step 1/1.</text>
</comment>
<keyword evidence="7" id="KW-0001">2Fe-2S</keyword>
<comment type="caution">
    <text evidence="16">The sequence shown here is derived from an EMBL/GenBank/DDBJ whole genome shotgun (WGS) entry which is preliminary data.</text>
</comment>
<comment type="similarity">
    <text evidence="4">Belongs to the choline monooxygenase family.</text>
</comment>
<comment type="function">
    <text evidence="2">Catalyzes the first step of the osmoprotectant glycine betaine synthesis.</text>
</comment>
<dbReference type="Gene3D" id="3.90.380.10">
    <property type="entry name" value="Naphthalene 1,2-dioxygenase Alpha Subunit, Chain A, domain 1"/>
    <property type="match status" value="1"/>
</dbReference>
<dbReference type="EC" id="1.14.15.7" evidence="5"/>
<keyword evidence="17" id="KW-1185">Reference proteome</keyword>
<keyword evidence="12" id="KW-0411">Iron-sulfur</keyword>
<dbReference type="EMBL" id="JBHFFA010000003">
    <property type="protein sequence ID" value="KAL2632907.1"/>
    <property type="molecule type" value="Genomic_DNA"/>
</dbReference>
<dbReference type="Proteomes" id="UP001605036">
    <property type="component" value="Unassembled WGS sequence"/>
</dbReference>
<dbReference type="PANTHER" id="PTHR43756">
    <property type="entry name" value="CHOLINE MONOOXYGENASE, CHLOROPLASTIC"/>
    <property type="match status" value="1"/>
</dbReference>
<dbReference type="InterPro" id="IPR017941">
    <property type="entry name" value="Rieske_2Fe-2S"/>
</dbReference>
<evidence type="ECO:0000256" key="2">
    <source>
        <dbReference type="ARBA" id="ARBA00002149"/>
    </source>
</evidence>
<dbReference type="Pfam" id="PF00355">
    <property type="entry name" value="Rieske"/>
    <property type="match status" value="1"/>
</dbReference>
<evidence type="ECO:0000256" key="9">
    <source>
        <dbReference type="ARBA" id="ARBA00022946"/>
    </source>
</evidence>
<keyword evidence="9" id="KW-0809">Transit peptide</keyword>
<dbReference type="SUPFAM" id="SSF55961">
    <property type="entry name" value="Bet v1-like"/>
    <property type="match status" value="1"/>
</dbReference>
<comment type="cofactor">
    <cofactor evidence="1">
        <name>Fe cation</name>
        <dbReference type="ChEBI" id="CHEBI:24875"/>
    </cofactor>
</comment>
<evidence type="ECO:0000256" key="11">
    <source>
        <dbReference type="ARBA" id="ARBA00023004"/>
    </source>
</evidence>
<evidence type="ECO:0000259" key="15">
    <source>
        <dbReference type="PROSITE" id="PS51296"/>
    </source>
</evidence>
<evidence type="ECO:0000256" key="8">
    <source>
        <dbReference type="ARBA" id="ARBA00022723"/>
    </source>
</evidence>
<reference evidence="16 17" key="1">
    <citation type="submission" date="2024-09" db="EMBL/GenBank/DDBJ databases">
        <title>Chromosome-scale assembly of Riccia fluitans.</title>
        <authorList>
            <person name="Paukszto L."/>
            <person name="Sawicki J."/>
            <person name="Karawczyk K."/>
            <person name="Piernik-Szablinska J."/>
            <person name="Szczecinska M."/>
            <person name="Mazdziarz M."/>
        </authorList>
    </citation>
    <scope>NUCLEOTIDE SEQUENCE [LARGE SCALE GENOMIC DNA]</scope>
    <source>
        <strain evidence="16">Rf_01</strain>
        <tissue evidence="16">Aerial parts of the thallus</tissue>
    </source>
</reference>
<dbReference type="GO" id="GO:0019133">
    <property type="term" value="F:choline monooxygenase activity"/>
    <property type="evidence" value="ECO:0007669"/>
    <property type="project" value="UniProtKB-EC"/>
</dbReference>
<dbReference type="GO" id="GO:0051537">
    <property type="term" value="F:2 iron, 2 sulfur cluster binding"/>
    <property type="evidence" value="ECO:0007669"/>
    <property type="project" value="UniProtKB-KW"/>
</dbReference>
<gene>
    <name evidence="16" type="ORF">R1flu_004386</name>
</gene>
<evidence type="ECO:0000256" key="7">
    <source>
        <dbReference type="ARBA" id="ARBA00022714"/>
    </source>
</evidence>
<sequence length="447" mass="49802">MASRGGRALASAAVRSLLSRSGLQATSEMRLQTGCAISSSWDYNAYLATGRWSRRWASASVGDEISKFDRVTPVEEALTPPSSWYTSTEIFSLELERIFERRWQAVGYSHQLQKPGDFITGKVGRVRYVVCRDDEGNLRAYHNVCRHHAAAVASGSGCISSFVCPYHGWTYGLDGRLQKATRLGGIRNFTGRESGLVPLWVGTWGPFVLIKHRDFSQKETGSEIGDVEVQKQWLGSAAKTLASSRVDASFLHVGKRGYTINCNWKVFCDNYLDGGYHVPHAHTGLASVLNLKTYNTTLSEKVSIQTCGFARSSEDERYRSTGEISSSGVEDVKKKGKGDRAFYAFVYPNFMINRYGPWMDTNLVLPISATQCQVIINWFLEPSFPHDEALLKTSIDTSGAVQQEDIALCESVQEGLQTPAYESGRYAPKVEYAMHHFHVLLHEDLSM</sequence>
<dbReference type="InterPro" id="IPR036922">
    <property type="entry name" value="Rieske_2Fe-2S_sf"/>
</dbReference>
<dbReference type="PROSITE" id="PS51296">
    <property type="entry name" value="RIESKE"/>
    <property type="match status" value="1"/>
</dbReference>
<evidence type="ECO:0000256" key="4">
    <source>
        <dbReference type="ARBA" id="ARBA00010848"/>
    </source>
</evidence>
<dbReference type="Gene3D" id="2.102.10.10">
    <property type="entry name" value="Rieske [2Fe-2S] iron-sulphur domain"/>
    <property type="match status" value="1"/>
</dbReference>
<evidence type="ECO:0000256" key="14">
    <source>
        <dbReference type="ARBA" id="ARBA00049097"/>
    </source>
</evidence>
<dbReference type="SUPFAM" id="SSF50022">
    <property type="entry name" value="ISP domain"/>
    <property type="match status" value="1"/>
</dbReference>
<dbReference type="InterPro" id="IPR015879">
    <property type="entry name" value="Ring_hydroxy_dOase_asu_C_dom"/>
</dbReference>
<protein>
    <recommendedName>
        <fullName evidence="6">Choline monooxygenase, chloroplastic</fullName>
        <ecNumber evidence="5">1.14.15.7</ecNumber>
    </recommendedName>
</protein>
<keyword evidence="10" id="KW-0560">Oxidoreductase</keyword>
<dbReference type="InterPro" id="IPR001663">
    <property type="entry name" value="Rng_hydr_dOase-A"/>
</dbReference>
<evidence type="ECO:0000256" key="3">
    <source>
        <dbReference type="ARBA" id="ARBA00004866"/>
    </source>
</evidence>
<evidence type="ECO:0000313" key="16">
    <source>
        <dbReference type="EMBL" id="KAL2632907.1"/>
    </source>
</evidence>
<proteinExistence type="inferred from homology"/>
<comment type="cofactor">
    <cofactor evidence="13">
        <name>[2Fe-2S] cluster</name>
        <dbReference type="ChEBI" id="CHEBI:190135"/>
    </cofactor>
</comment>
<dbReference type="Pfam" id="PF00848">
    <property type="entry name" value="Ring_hydroxyl_A"/>
    <property type="match status" value="1"/>
</dbReference>
<dbReference type="PRINTS" id="PR00090">
    <property type="entry name" value="RNGDIOXGNASE"/>
</dbReference>
<evidence type="ECO:0000256" key="1">
    <source>
        <dbReference type="ARBA" id="ARBA00001962"/>
    </source>
</evidence>
<evidence type="ECO:0000256" key="12">
    <source>
        <dbReference type="ARBA" id="ARBA00023014"/>
    </source>
</evidence>
<evidence type="ECO:0000256" key="13">
    <source>
        <dbReference type="ARBA" id="ARBA00034078"/>
    </source>
</evidence>
<name>A0ABD1YT72_9MARC</name>
<dbReference type="CDD" id="cd08883">
    <property type="entry name" value="RHO_alpha_C_CMO-like"/>
    <property type="match status" value="1"/>
</dbReference>
<evidence type="ECO:0000256" key="10">
    <source>
        <dbReference type="ARBA" id="ARBA00023002"/>
    </source>
</evidence>
<evidence type="ECO:0000256" key="6">
    <source>
        <dbReference type="ARBA" id="ARBA00014931"/>
    </source>
</evidence>
<evidence type="ECO:0000313" key="17">
    <source>
        <dbReference type="Proteomes" id="UP001605036"/>
    </source>
</evidence>
<keyword evidence="11" id="KW-0408">Iron</keyword>
<dbReference type="GO" id="GO:0046872">
    <property type="term" value="F:metal ion binding"/>
    <property type="evidence" value="ECO:0007669"/>
    <property type="project" value="UniProtKB-KW"/>
</dbReference>
<evidence type="ECO:0000256" key="5">
    <source>
        <dbReference type="ARBA" id="ARBA00012763"/>
    </source>
</evidence>
<dbReference type="AlphaFoldDB" id="A0ABD1YT72"/>
<feature type="domain" description="Rieske" evidence="15">
    <location>
        <begin position="103"/>
        <end position="210"/>
    </location>
</feature>
<dbReference type="PANTHER" id="PTHR43756:SF5">
    <property type="entry name" value="CHOLINE MONOOXYGENASE, CHLOROPLASTIC"/>
    <property type="match status" value="1"/>
</dbReference>
<keyword evidence="8" id="KW-0479">Metal-binding</keyword>